<dbReference type="STRING" id="588581.Cpap_2691"/>
<dbReference type="GO" id="GO:0016874">
    <property type="term" value="F:ligase activity"/>
    <property type="evidence" value="ECO:0007669"/>
    <property type="project" value="UniProtKB-KW"/>
</dbReference>
<accession>F1TC90</accession>
<evidence type="ECO:0000313" key="1">
    <source>
        <dbReference type="EMBL" id="EGD48005.1"/>
    </source>
</evidence>
<dbReference type="Proteomes" id="UP000003860">
    <property type="component" value="Unassembled WGS sequence"/>
</dbReference>
<dbReference type="EMBL" id="ACXX02000005">
    <property type="protein sequence ID" value="EGD48005.1"/>
    <property type="molecule type" value="Genomic_DNA"/>
</dbReference>
<reference evidence="1" key="2">
    <citation type="submission" date="2011-01" db="EMBL/GenBank/DDBJ databases">
        <title>The Non-contiguous Finished genome of Clostridium papyrosolvens.</title>
        <authorList>
            <person name="Lucas S."/>
            <person name="Copeland A."/>
            <person name="Lapidus A."/>
            <person name="Cheng J.-F."/>
            <person name="Goodwin L."/>
            <person name="Pitluck S."/>
            <person name="Misra M."/>
            <person name="Chertkov O."/>
            <person name="Detter J.C."/>
            <person name="Han C."/>
            <person name="Tapia R."/>
            <person name="Land M."/>
            <person name="Hauser L."/>
            <person name="Kyrpides N."/>
            <person name="Ivanova N."/>
            <person name="Pagani I."/>
            <person name="Mouttaki H."/>
            <person name="He Z."/>
            <person name="Zhou J."/>
            <person name="Hemme C.L."/>
            <person name="Woyke T."/>
        </authorList>
    </citation>
    <scope>NUCLEOTIDE SEQUENCE [LARGE SCALE GENOMIC DNA]</scope>
    <source>
        <strain evidence="1">DSM 2782</strain>
    </source>
</reference>
<dbReference type="SUPFAM" id="SSF56801">
    <property type="entry name" value="Acetyl-CoA synthetase-like"/>
    <property type="match status" value="1"/>
</dbReference>
<comment type="caution">
    <text evidence="1">The sequence shown here is derived from an EMBL/GenBank/DDBJ whole genome shotgun (WGS) entry which is preliminary data.</text>
</comment>
<dbReference type="eggNOG" id="COG1541">
    <property type="taxonomic scope" value="Bacteria"/>
</dbReference>
<evidence type="ECO:0000313" key="2">
    <source>
        <dbReference type="Proteomes" id="UP000003860"/>
    </source>
</evidence>
<dbReference type="PANTHER" id="PTHR36932">
    <property type="entry name" value="CAPSULAR POLYSACCHARIDE BIOSYNTHESIS PROTEIN"/>
    <property type="match status" value="1"/>
</dbReference>
<proteinExistence type="predicted"/>
<protein>
    <submittedName>
        <fullName evidence="1">AMP-dependent synthetase and ligase</fullName>
    </submittedName>
</protein>
<organism evidence="1 2">
    <name type="scientific">Ruminiclostridium papyrosolvens DSM 2782</name>
    <dbReference type="NCBI Taxonomy" id="588581"/>
    <lineage>
        <taxon>Bacteria</taxon>
        <taxon>Bacillati</taxon>
        <taxon>Bacillota</taxon>
        <taxon>Clostridia</taxon>
        <taxon>Eubacteriales</taxon>
        <taxon>Oscillospiraceae</taxon>
        <taxon>Ruminiclostridium</taxon>
    </lineage>
</organism>
<gene>
    <name evidence="1" type="ORF">Cpap_2691</name>
</gene>
<sequence>MKSEQREKLTELLWYLNENNDFYRELMGKLHIALNGDVENSLRKFPILHKKDIRDNYNTYFSKTSEIKIEEFTSGSSGVPLKCQKTRYERLMATANIWKQRYMHDPKVTLDNYFSFHDLKTYKQIGNLFLYDPPNMKKCFEKMCSLEPRWISGPISAIEKYARLVEEGYLSYENKTIRVFENMGEFAEPEQREYVEKILGCKTINHYGCIESWCIAYECPHGSMHVQDSMMYVEQLPSNAWTEENAGEIVITSLYNKLMPLIRYNTHDLGTVDYCTCKCGKTSQVIKLLGGRTTDMIQNSKNIPGELFFKRGVYKLIRKGFDCIEGFKVMQTTPKDFIFYIAMQGDYKENVTNFFTEYIQNGLGADIRIQFQFVDSLPPLPSGKTKIFHSLINI</sequence>
<dbReference type="InterPro" id="IPR053158">
    <property type="entry name" value="CapK_Type1_Caps_Biosynth"/>
</dbReference>
<dbReference type="AlphaFoldDB" id="F1TC90"/>
<keyword evidence="2" id="KW-1185">Reference proteome</keyword>
<reference evidence="1" key="1">
    <citation type="submission" date="2009-07" db="EMBL/GenBank/DDBJ databases">
        <authorList>
            <consortium name="US DOE Joint Genome Institute (JGI-PGF)"/>
            <person name="Lucas S."/>
            <person name="Copeland A."/>
            <person name="Lapidus A."/>
            <person name="Glavina del Rio T."/>
            <person name="Tice H."/>
            <person name="Bruce D."/>
            <person name="Goodwin L."/>
            <person name="Pitluck S."/>
            <person name="Larimer F."/>
            <person name="Land M.L."/>
            <person name="Mouttaki H."/>
            <person name="He Z."/>
            <person name="Zhou J."/>
            <person name="Hemme C.L."/>
        </authorList>
    </citation>
    <scope>NUCLEOTIDE SEQUENCE</scope>
    <source>
        <strain evidence="1">DSM 2782</strain>
    </source>
</reference>
<dbReference type="InterPro" id="IPR042099">
    <property type="entry name" value="ANL_N_sf"/>
</dbReference>
<dbReference type="RefSeq" id="WP_004618808.1">
    <property type="nucleotide sequence ID" value="NZ_ACXX02000005.1"/>
</dbReference>
<dbReference type="Gene3D" id="3.40.50.12780">
    <property type="entry name" value="N-terminal domain of ligase-like"/>
    <property type="match status" value="1"/>
</dbReference>
<dbReference type="PANTHER" id="PTHR36932:SF1">
    <property type="entry name" value="CAPSULAR POLYSACCHARIDE BIOSYNTHESIS PROTEIN"/>
    <property type="match status" value="1"/>
</dbReference>
<keyword evidence="1" id="KW-0436">Ligase</keyword>
<name>F1TC90_9FIRM</name>